<dbReference type="GO" id="GO:0016020">
    <property type="term" value="C:membrane"/>
    <property type="evidence" value="ECO:0007669"/>
    <property type="project" value="UniProtKB-SubCell"/>
</dbReference>
<feature type="compositionally biased region" description="Low complexity" evidence="7">
    <location>
        <begin position="198"/>
        <end position="211"/>
    </location>
</feature>
<dbReference type="EMBL" id="MU006579">
    <property type="protein sequence ID" value="KAF2745996.1"/>
    <property type="molecule type" value="Genomic_DNA"/>
</dbReference>
<dbReference type="Pfam" id="PF25539">
    <property type="entry name" value="Bestrophin_2"/>
    <property type="match status" value="1"/>
</dbReference>
<dbReference type="GO" id="GO:0005254">
    <property type="term" value="F:chloride channel activity"/>
    <property type="evidence" value="ECO:0007669"/>
    <property type="project" value="InterPro"/>
</dbReference>
<evidence type="ECO:0000256" key="1">
    <source>
        <dbReference type="ARBA" id="ARBA00004141"/>
    </source>
</evidence>
<evidence type="ECO:0000256" key="5">
    <source>
        <dbReference type="ARBA" id="ARBA00023065"/>
    </source>
</evidence>
<dbReference type="PANTHER" id="PTHR33281">
    <property type="entry name" value="UPF0187 PROTEIN YNEE"/>
    <property type="match status" value="1"/>
</dbReference>
<sequence>MHPSPPSTQHPSLHHVPTYPLSHAHRRKPRRIPLVLRFAKGAIHGIILVPVLWHSIFTALIVYFDRNLTSHVSIPSTIIPSLSIVVGLMLVFRNSTSYDRFWTGRQCLGVVGTCVRNLVRVVLVAYTGTGTSGSSKDAGKRKITPEEKEEVESFIRACVAVLYAVKHNLRAEYNVPDDEPLAPRPSTTTICGCRDPDSTTSSTTLSASMTTADPERAPLLRTPSEYHSLLPSQPLYEHHGLSAPLQLTILLERFIERTHQNSLISAPLHSSLTGTLNTLIDAYTRMETIRSTPLPIAHLIHGKQVLALYMCVLPFAMVESYGWYSVGIVGIVAFTLYGIDGIGTQLEDPFGYDRNDIKMDGIVEDWRVEVEVMCQEWRKGVNGGGGLFG</sequence>
<evidence type="ECO:0000256" key="8">
    <source>
        <dbReference type="SAM" id="Phobius"/>
    </source>
</evidence>
<reference evidence="9" key="1">
    <citation type="journal article" date="2020" name="Stud. Mycol.">
        <title>101 Dothideomycetes genomes: a test case for predicting lifestyles and emergence of pathogens.</title>
        <authorList>
            <person name="Haridas S."/>
            <person name="Albert R."/>
            <person name="Binder M."/>
            <person name="Bloem J."/>
            <person name="Labutti K."/>
            <person name="Salamov A."/>
            <person name="Andreopoulos B."/>
            <person name="Baker S."/>
            <person name="Barry K."/>
            <person name="Bills G."/>
            <person name="Bluhm B."/>
            <person name="Cannon C."/>
            <person name="Castanera R."/>
            <person name="Culley D."/>
            <person name="Daum C."/>
            <person name="Ezra D."/>
            <person name="Gonzalez J."/>
            <person name="Henrissat B."/>
            <person name="Kuo A."/>
            <person name="Liang C."/>
            <person name="Lipzen A."/>
            <person name="Lutzoni F."/>
            <person name="Magnuson J."/>
            <person name="Mondo S."/>
            <person name="Nolan M."/>
            <person name="Ohm R."/>
            <person name="Pangilinan J."/>
            <person name="Park H.-J."/>
            <person name="Ramirez L."/>
            <person name="Alfaro M."/>
            <person name="Sun H."/>
            <person name="Tritt A."/>
            <person name="Yoshinaga Y."/>
            <person name="Zwiers L.-H."/>
            <person name="Turgeon B."/>
            <person name="Goodwin S."/>
            <person name="Spatafora J."/>
            <person name="Crous P."/>
            <person name="Grigoriev I."/>
        </authorList>
    </citation>
    <scope>NUCLEOTIDE SEQUENCE</scope>
    <source>
        <strain evidence="9">CBS 119925</strain>
    </source>
</reference>
<keyword evidence="6 8" id="KW-0472">Membrane</keyword>
<keyword evidence="5" id="KW-0406">Ion transport</keyword>
<dbReference type="PANTHER" id="PTHR33281:SF16">
    <property type="match status" value="1"/>
</dbReference>
<keyword evidence="3 8" id="KW-0812">Transmembrane</keyword>
<keyword evidence="2" id="KW-0813">Transport</keyword>
<name>A0A6A6V7Y3_9PLEO</name>
<evidence type="ECO:0000313" key="10">
    <source>
        <dbReference type="Proteomes" id="UP000799440"/>
    </source>
</evidence>
<dbReference type="AlphaFoldDB" id="A0A6A6V7Y3"/>
<feature type="transmembrane region" description="Helical" evidence="8">
    <location>
        <begin position="73"/>
        <end position="92"/>
    </location>
</feature>
<dbReference type="Proteomes" id="UP000799440">
    <property type="component" value="Unassembled WGS sequence"/>
</dbReference>
<feature type="transmembrane region" description="Helical" evidence="8">
    <location>
        <begin position="321"/>
        <end position="339"/>
    </location>
</feature>
<evidence type="ECO:0000313" key="9">
    <source>
        <dbReference type="EMBL" id="KAF2745996.1"/>
    </source>
</evidence>
<feature type="transmembrane region" description="Helical" evidence="8">
    <location>
        <begin position="34"/>
        <end position="53"/>
    </location>
</feature>
<keyword evidence="4 8" id="KW-1133">Transmembrane helix</keyword>
<organism evidence="9 10">
    <name type="scientific">Sporormia fimetaria CBS 119925</name>
    <dbReference type="NCBI Taxonomy" id="1340428"/>
    <lineage>
        <taxon>Eukaryota</taxon>
        <taxon>Fungi</taxon>
        <taxon>Dikarya</taxon>
        <taxon>Ascomycota</taxon>
        <taxon>Pezizomycotina</taxon>
        <taxon>Dothideomycetes</taxon>
        <taxon>Pleosporomycetidae</taxon>
        <taxon>Pleosporales</taxon>
        <taxon>Sporormiaceae</taxon>
        <taxon>Sporormia</taxon>
    </lineage>
</organism>
<dbReference type="OrthoDB" id="1368at2759"/>
<gene>
    <name evidence="9" type="ORF">M011DRAFT_519953</name>
</gene>
<dbReference type="InterPro" id="IPR044669">
    <property type="entry name" value="YneE/VCCN1/2-like"/>
</dbReference>
<keyword evidence="10" id="KW-1185">Reference proteome</keyword>
<evidence type="ECO:0000256" key="6">
    <source>
        <dbReference type="ARBA" id="ARBA00023136"/>
    </source>
</evidence>
<comment type="subcellular location">
    <subcellularLocation>
        <location evidence="1">Membrane</location>
        <topology evidence="1">Multi-pass membrane protein</topology>
    </subcellularLocation>
</comment>
<feature type="region of interest" description="Disordered" evidence="7">
    <location>
        <begin position="180"/>
        <end position="216"/>
    </location>
</feature>
<evidence type="ECO:0000256" key="3">
    <source>
        <dbReference type="ARBA" id="ARBA00022692"/>
    </source>
</evidence>
<protein>
    <submittedName>
        <fullName evidence="9">UPF0187-domain-containing protein</fullName>
    </submittedName>
</protein>
<accession>A0A6A6V7Y3</accession>
<evidence type="ECO:0000256" key="7">
    <source>
        <dbReference type="SAM" id="MobiDB-lite"/>
    </source>
</evidence>
<evidence type="ECO:0000256" key="4">
    <source>
        <dbReference type="ARBA" id="ARBA00022989"/>
    </source>
</evidence>
<proteinExistence type="predicted"/>
<evidence type="ECO:0000256" key="2">
    <source>
        <dbReference type="ARBA" id="ARBA00022448"/>
    </source>
</evidence>